<feature type="transmembrane region" description="Helical" evidence="6">
    <location>
        <begin position="213"/>
        <end position="235"/>
    </location>
</feature>
<feature type="transmembrane region" description="Helical" evidence="6">
    <location>
        <begin position="177"/>
        <end position="198"/>
    </location>
</feature>
<dbReference type="EMBL" id="JBAMMX010000013">
    <property type="protein sequence ID" value="KAK6929528.1"/>
    <property type="molecule type" value="Genomic_DNA"/>
</dbReference>
<keyword evidence="9" id="KW-1185">Reference proteome</keyword>
<evidence type="ECO:0000313" key="9">
    <source>
        <dbReference type="Proteomes" id="UP001370490"/>
    </source>
</evidence>
<reference evidence="8 9" key="1">
    <citation type="submission" date="2023-12" db="EMBL/GenBank/DDBJ databases">
        <title>A high-quality genome assembly for Dillenia turbinata (Dilleniales).</title>
        <authorList>
            <person name="Chanderbali A."/>
        </authorList>
    </citation>
    <scope>NUCLEOTIDE SEQUENCE [LARGE SCALE GENOMIC DNA]</scope>
    <source>
        <strain evidence="8">LSX21</strain>
        <tissue evidence="8">Leaf</tissue>
    </source>
</reference>
<evidence type="ECO:0000259" key="7">
    <source>
        <dbReference type="Pfam" id="PF01490"/>
    </source>
</evidence>
<dbReference type="GO" id="GO:0015179">
    <property type="term" value="F:L-amino acid transmembrane transporter activity"/>
    <property type="evidence" value="ECO:0007669"/>
    <property type="project" value="TreeGrafter"/>
</dbReference>
<feature type="transmembrane region" description="Helical" evidence="6">
    <location>
        <begin position="256"/>
        <end position="276"/>
    </location>
</feature>
<dbReference type="Pfam" id="PF01490">
    <property type="entry name" value="Aa_trans"/>
    <property type="match status" value="1"/>
</dbReference>
<sequence length="432" mass="47082">MKLEKKQAVAPLLPANENISSGASFTSAVFNVSTGMIGAGIMSIPATLKVLGIIPGFIAVVVVALLVEVTVEFMLRYTNSGECDTYGGLMGESFGRPGSLALQICVMVTNLGCLIIYLIILGDVLSGNESHLGILQEWFGTHWWTSRAYSLLFVVLFVMLPMLLLRRVESLQYASAVSILLAVVFVVICSMMAISALLQGKTQHLRLFPDFSSLYSIFSLFTTIPVYVIGFSFHVNVHPIRAELGKPSEMARAVRVSLILCVGIYCAIGFFGYLLFGDAIMADMLVNFDHNSSSTMGAIINDFVRLSYAIHLMLVFPVMNFSLRANVDEFLFPKKPLLATDTTRFVSLTCALLSLTYLAAVAVPNIWIFFQYLGSTTVLCLSFIFPASIILRDVHGLSTKRDRIMATMMIAVAVLTGAITIATNMYGGTKAS</sequence>
<evidence type="ECO:0000256" key="5">
    <source>
        <dbReference type="ARBA" id="ARBA00023136"/>
    </source>
</evidence>
<protein>
    <submittedName>
        <fullName evidence="8">Amino acid transporter, transmembrane domain</fullName>
    </submittedName>
</protein>
<feature type="transmembrane region" description="Helical" evidence="6">
    <location>
        <begin position="100"/>
        <end position="120"/>
    </location>
</feature>
<keyword evidence="2 6" id="KW-0812">Transmembrane</keyword>
<comment type="subcellular location">
    <subcellularLocation>
        <location evidence="1">Membrane</location>
        <topology evidence="1">Multi-pass membrane protein</topology>
    </subcellularLocation>
</comment>
<organism evidence="8 9">
    <name type="scientific">Dillenia turbinata</name>
    <dbReference type="NCBI Taxonomy" id="194707"/>
    <lineage>
        <taxon>Eukaryota</taxon>
        <taxon>Viridiplantae</taxon>
        <taxon>Streptophyta</taxon>
        <taxon>Embryophyta</taxon>
        <taxon>Tracheophyta</taxon>
        <taxon>Spermatophyta</taxon>
        <taxon>Magnoliopsida</taxon>
        <taxon>eudicotyledons</taxon>
        <taxon>Gunneridae</taxon>
        <taxon>Pentapetalae</taxon>
        <taxon>Dilleniales</taxon>
        <taxon>Dilleniaceae</taxon>
        <taxon>Dillenia</taxon>
    </lineage>
</organism>
<dbReference type="InterPro" id="IPR013057">
    <property type="entry name" value="AA_transpt_TM"/>
</dbReference>
<feature type="transmembrane region" description="Helical" evidence="6">
    <location>
        <begin position="148"/>
        <end position="165"/>
    </location>
</feature>
<feature type="transmembrane region" description="Helical" evidence="6">
    <location>
        <begin position="344"/>
        <end position="363"/>
    </location>
</feature>
<keyword evidence="4 6" id="KW-1133">Transmembrane helix</keyword>
<feature type="transmembrane region" description="Helical" evidence="6">
    <location>
        <begin position="21"/>
        <end position="44"/>
    </location>
</feature>
<feature type="transmembrane region" description="Helical" evidence="6">
    <location>
        <begin position="369"/>
        <end position="391"/>
    </location>
</feature>
<name>A0AAN8V6Y7_9MAGN</name>
<feature type="transmembrane region" description="Helical" evidence="6">
    <location>
        <begin position="303"/>
        <end position="323"/>
    </location>
</feature>
<dbReference type="PANTHER" id="PTHR22950">
    <property type="entry name" value="AMINO ACID TRANSPORTER"/>
    <property type="match status" value="1"/>
</dbReference>
<evidence type="ECO:0000313" key="8">
    <source>
        <dbReference type="EMBL" id="KAK6929528.1"/>
    </source>
</evidence>
<dbReference type="GO" id="GO:0031090">
    <property type="term" value="C:organelle membrane"/>
    <property type="evidence" value="ECO:0007669"/>
    <property type="project" value="UniProtKB-ARBA"/>
</dbReference>
<keyword evidence="3" id="KW-0029">Amino-acid transport</keyword>
<gene>
    <name evidence="8" type="ORF">RJ641_005733</name>
</gene>
<evidence type="ECO:0000256" key="2">
    <source>
        <dbReference type="ARBA" id="ARBA00022692"/>
    </source>
</evidence>
<dbReference type="PANTHER" id="PTHR22950:SF289">
    <property type="entry name" value="AMINO ACID TRANSPORTER AVT6C-LIKE"/>
    <property type="match status" value="1"/>
</dbReference>
<evidence type="ECO:0000256" key="1">
    <source>
        <dbReference type="ARBA" id="ARBA00004141"/>
    </source>
</evidence>
<feature type="domain" description="Amino acid transporter transmembrane" evidence="7">
    <location>
        <begin position="22"/>
        <end position="410"/>
    </location>
</feature>
<keyword evidence="3" id="KW-0813">Transport</keyword>
<accession>A0AAN8V6Y7</accession>
<dbReference type="Proteomes" id="UP001370490">
    <property type="component" value="Unassembled WGS sequence"/>
</dbReference>
<feature type="transmembrane region" description="Helical" evidence="6">
    <location>
        <begin position="403"/>
        <end position="426"/>
    </location>
</feature>
<keyword evidence="5 6" id="KW-0472">Membrane</keyword>
<evidence type="ECO:0000256" key="3">
    <source>
        <dbReference type="ARBA" id="ARBA00022970"/>
    </source>
</evidence>
<dbReference type="AlphaFoldDB" id="A0AAN8V6Y7"/>
<evidence type="ECO:0000256" key="6">
    <source>
        <dbReference type="SAM" id="Phobius"/>
    </source>
</evidence>
<evidence type="ECO:0000256" key="4">
    <source>
        <dbReference type="ARBA" id="ARBA00022989"/>
    </source>
</evidence>
<feature type="transmembrane region" description="Helical" evidence="6">
    <location>
        <begin position="50"/>
        <end position="71"/>
    </location>
</feature>
<comment type="caution">
    <text evidence="8">The sequence shown here is derived from an EMBL/GenBank/DDBJ whole genome shotgun (WGS) entry which is preliminary data.</text>
</comment>
<proteinExistence type="predicted"/>